<organism evidence="6 7">
    <name type="scientific">Opisthorchis felineus</name>
    <dbReference type="NCBI Taxonomy" id="147828"/>
    <lineage>
        <taxon>Eukaryota</taxon>
        <taxon>Metazoa</taxon>
        <taxon>Spiralia</taxon>
        <taxon>Lophotrochozoa</taxon>
        <taxon>Platyhelminthes</taxon>
        <taxon>Trematoda</taxon>
        <taxon>Digenea</taxon>
        <taxon>Opisthorchiida</taxon>
        <taxon>Opisthorchiata</taxon>
        <taxon>Opisthorchiidae</taxon>
        <taxon>Opisthorchis</taxon>
    </lineage>
</organism>
<dbReference type="SUPFAM" id="SSF52309">
    <property type="entry name" value="N-(deoxy)ribosyltransferase-like"/>
    <property type="match status" value="1"/>
</dbReference>
<dbReference type="Pfam" id="PF02267">
    <property type="entry name" value="Rib_hydrolayse"/>
    <property type="match status" value="1"/>
</dbReference>
<keyword evidence="4" id="KW-0520">NAD</keyword>
<reference evidence="6 7" key="1">
    <citation type="journal article" date="2019" name="BMC Genomics">
        <title>New insights from Opisthorchis felineus genome: update on genomics of the epidemiologically important liver flukes.</title>
        <authorList>
            <person name="Ershov N.I."/>
            <person name="Mordvinov V.A."/>
            <person name="Prokhortchouk E.B."/>
            <person name="Pakharukova M.Y."/>
            <person name="Gunbin K.V."/>
            <person name="Ustyantsev K."/>
            <person name="Genaev M.A."/>
            <person name="Blinov A.G."/>
            <person name="Mazur A."/>
            <person name="Boulygina E."/>
            <person name="Tsygankova S."/>
            <person name="Khrameeva E."/>
            <person name="Chekanov N."/>
            <person name="Fan G."/>
            <person name="Xiao A."/>
            <person name="Zhang H."/>
            <person name="Xu X."/>
            <person name="Yang H."/>
            <person name="Solovyev V."/>
            <person name="Lee S.M."/>
            <person name="Liu X."/>
            <person name="Afonnikov D.A."/>
            <person name="Skryabin K.G."/>
        </authorList>
    </citation>
    <scope>NUCLEOTIDE SEQUENCE [LARGE SCALE GENOMIC DNA]</scope>
    <source>
        <strain evidence="6">AK-0245</strain>
        <tissue evidence="6">Whole organism</tissue>
    </source>
</reference>
<dbReference type="GO" id="GO:0061809">
    <property type="term" value="F:NAD+ nucleosidase activity, cyclic ADP-ribose generating"/>
    <property type="evidence" value="ECO:0007669"/>
    <property type="project" value="InterPro"/>
</dbReference>
<dbReference type="GO" id="GO:0016849">
    <property type="term" value="F:phosphorus-oxygen lyase activity"/>
    <property type="evidence" value="ECO:0007669"/>
    <property type="project" value="TreeGrafter"/>
</dbReference>
<comment type="caution">
    <text evidence="6">The sequence shown here is derived from an EMBL/GenBank/DDBJ whole genome shotgun (WGS) entry which is preliminary data.</text>
</comment>
<protein>
    <submittedName>
        <fullName evidence="6">Uncharacterized protein</fullName>
    </submittedName>
</protein>
<name>A0A4S2LEE5_OPIFE</name>
<dbReference type="Proteomes" id="UP000308267">
    <property type="component" value="Unassembled WGS sequence"/>
</dbReference>
<evidence type="ECO:0000313" key="7">
    <source>
        <dbReference type="Proteomes" id="UP000308267"/>
    </source>
</evidence>
<keyword evidence="3" id="KW-0378">Hydrolase</keyword>
<dbReference type="InterPro" id="IPR003193">
    <property type="entry name" value="ADP-ribosyl_cyclase"/>
</dbReference>
<evidence type="ECO:0000256" key="3">
    <source>
        <dbReference type="ARBA" id="ARBA00022801"/>
    </source>
</evidence>
<keyword evidence="7" id="KW-1185">Reference proteome</keyword>
<dbReference type="PANTHER" id="PTHR10912">
    <property type="entry name" value="ADP-RIBOSYL CYCLASE"/>
    <property type="match status" value="1"/>
</dbReference>
<evidence type="ECO:0000256" key="2">
    <source>
        <dbReference type="ARBA" id="ARBA00022679"/>
    </source>
</evidence>
<accession>A0A4S2LEE5</accession>
<evidence type="ECO:0000256" key="1">
    <source>
        <dbReference type="ARBA" id="ARBA00005406"/>
    </source>
</evidence>
<evidence type="ECO:0000313" key="6">
    <source>
        <dbReference type="EMBL" id="TGZ61783.1"/>
    </source>
</evidence>
<evidence type="ECO:0000256" key="4">
    <source>
        <dbReference type="ARBA" id="ARBA00023027"/>
    </source>
</evidence>
<dbReference type="GO" id="GO:0005886">
    <property type="term" value="C:plasma membrane"/>
    <property type="evidence" value="ECO:0007669"/>
    <property type="project" value="TreeGrafter"/>
</dbReference>
<gene>
    <name evidence="6" type="ORF">CRM22_007790</name>
</gene>
<proteinExistence type="inferred from homology"/>
<keyword evidence="5" id="KW-1015">Disulfide bond</keyword>
<sequence length="301" mass="33976">MHTLHNASVYTLLIHVFCKIYGGFARNEPSLLQMLVTGRCSEWAFAHGKYGIDCQKVWTDFEEILTGEQLSLLCTMDPKLFDPFVDGLFKYEPKLSNPFFWSGAGPFAIPFCRNLGICDVLEGTLPGYILNGLDWCDTKQTAGKIYQTQCGCTGKADLVYAFWKSASNAYSKLVEGEVGLILNGSFVTPYDKNRTFANSELPNLNFPRVTKLTAYLVYPLEEVEFRSRVGCNSENLMTLKADVQKKNISYECIEQPIFALHYLCALNPTSRQCLKNISTHNSINHPLLTLFFFASIFLVRT</sequence>
<dbReference type="Gene3D" id="3.40.50.720">
    <property type="entry name" value="NAD(P)-binding Rossmann-like Domain"/>
    <property type="match status" value="1"/>
</dbReference>
<evidence type="ECO:0000256" key="5">
    <source>
        <dbReference type="ARBA" id="ARBA00023157"/>
    </source>
</evidence>
<keyword evidence="2" id="KW-0808">Transferase</keyword>
<dbReference type="GO" id="GO:0016740">
    <property type="term" value="F:transferase activity"/>
    <property type="evidence" value="ECO:0007669"/>
    <property type="project" value="UniProtKB-KW"/>
</dbReference>
<dbReference type="EMBL" id="SJOL01007811">
    <property type="protein sequence ID" value="TGZ61783.1"/>
    <property type="molecule type" value="Genomic_DNA"/>
</dbReference>
<dbReference type="AlphaFoldDB" id="A0A4S2LEE5"/>
<comment type="similarity">
    <text evidence="1">Belongs to the ADP-ribosyl cyclase family.</text>
</comment>
<dbReference type="STRING" id="147828.A0A4S2LEE5"/>
<dbReference type="Gene3D" id="1.20.82.10">
    <property type="entry name" value="ADP Ribosyl Cyclase, Chain A, domain 1"/>
    <property type="match status" value="1"/>
</dbReference>
<dbReference type="OrthoDB" id="10028716at2759"/>
<dbReference type="PANTHER" id="PTHR10912:SF7">
    <property type="entry name" value="ADP-RIBOSYL CYCLASE_CYCLIC ADP-RIBOSE HYDROLASE"/>
    <property type="match status" value="1"/>
</dbReference>